<dbReference type="InterPro" id="IPR006146">
    <property type="entry name" value="5'-Nucleotdase_CS"/>
</dbReference>
<dbReference type="PANTHER" id="PTHR11575:SF24">
    <property type="entry name" value="5'-NUCLEOTIDASE"/>
    <property type="match status" value="1"/>
</dbReference>
<dbReference type="PRINTS" id="PR01607">
    <property type="entry name" value="APYRASEFAMLY"/>
</dbReference>
<dbReference type="Gene3D" id="3.90.780.10">
    <property type="entry name" value="5'-Nucleotidase, C-terminal domain"/>
    <property type="match status" value="1"/>
</dbReference>
<evidence type="ECO:0000256" key="3">
    <source>
        <dbReference type="SAM" id="MobiDB-lite"/>
    </source>
</evidence>
<dbReference type="PROSITE" id="PS00786">
    <property type="entry name" value="5_NUCLEOTIDASE_2"/>
    <property type="match status" value="1"/>
</dbReference>
<dbReference type="SUPFAM" id="SSF55816">
    <property type="entry name" value="5'-nucleotidase (syn. UDP-sugar hydrolase), C-terminal domain"/>
    <property type="match status" value="1"/>
</dbReference>
<dbReference type="InterPro" id="IPR006179">
    <property type="entry name" value="5_nucleotidase/apyrase"/>
</dbReference>
<evidence type="ECO:0000259" key="5">
    <source>
        <dbReference type="Pfam" id="PF02872"/>
    </source>
</evidence>
<protein>
    <submittedName>
        <fullName evidence="6">5'-nucleotidase C-terminal domain-containing protein</fullName>
    </submittedName>
</protein>
<dbReference type="PANTHER" id="PTHR11575">
    <property type="entry name" value="5'-NUCLEOTIDASE-RELATED"/>
    <property type="match status" value="1"/>
</dbReference>
<accession>A0ABW1UKV0</accession>
<organism evidence="6 7">
    <name type="scientific">Lapidilactobacillus achengensis</name>
    <dbReference type="NCBI Taxonomy" id="2486000"/>
    <lineage>
        <taxon>Bacteria</taxon>
        <taxon>Bacillati</taxon>
        <taxon>Bacillota</taxon>
        <taxon>Bacilli</taxon>
        <taxon>Lactobacillales</taxon>
        <taxon>Lactobacillaceae</taxon>
        <taxon>Lapidilactobacillus</taxon>
    </lineage>
</organism>
<reference evidence="7" key="1">
    <citation type="journal article" date="2019" name="Int. J. Syst. Evol. Microbiol.">
        <title>The Global Catalogue of Microorganisms (GCM) 10K type strain sequencing project: providing services to taxonomists for standard genome sequencing and annotation.</title>
        <authorList>
            <consortium name="The Broad Institute Genomics Platform"/>
            <consortium name="The Broad Institute Genome Sequencing Center for Infectious Disease"/>
            <person name="Wu L."/>
            <person name="Ma J."/>
        </authorList>
    </citation>
    <scope>NUCLEOTIDE SEQUENCE [LARGE SCALE GENOMIC DNA]</scope>
    <source>
        <strain evidence="7">CCM 8897</strain>
    </source>
</reference>
<gene>
    <name evidence="6" type="ORF">ACFQHW_01690</name>
</gene>
<proteinExistence type="inferred from homology"/>
<evidence type="ECO:0000259" key="4">
    <source>
        <dbReference type="Pfam" id="PF00149"/>
    </source>
</evidence>
<dbReference type="Gene3D" id="3.60.21.10">
    <property type="match status" value="1"/>
</dbReference>
<feature type="region of interest" description="Disordered" evidence="3">
    <location>
        <begin position="640"/>
        <end position="667"/>
    </location>
</feature>
<keyword evidence="1" id="KW-0732">Signal</keyword>
<dbReference type="EMBL" id="JBHSSM010000005">
    <property type="protein sequence ID" value="MFC6314283.1"/>
    <property type="molecule type" value="Genomic_DNA"/>
</dbReference>
<feature type="domain" description="Calcineurin-like phosphoesterase" evidence="4">
    <location>
        <begin position="48"/>
        <end position="262"/>
    </location>
</feature>
<dbReference type="Gene3D" id="1.20.1270.70">
    <property type="entry name" value="Designed single chain three-helix bundle"/>
    <property type="match status" value="1"/>
</dbReference>
<sequence>MAKKRGSRRQTLVWLVVLNFIIGLVFGPSRALLAATEPAAAANSEVVTVMHTNDMHGRLANVKDQSLGMSRLKTYRDQIQPTLLVDAGDAMQGLPLSNYSKGMDMVKAMNAVGYDGMTLGNHEFDFGLETALKYQKALNFPIVSANVFYRDGTRPFQPYALTTKTVNGQARKFALIGLTTPETAYKTHPKNVEKIKFEKPLPAAIKAMDAAIKDGADYFVFMTHLGVDKTTLADEQSTYVAAGLAKQYPDKRIFIADGHSHTQLPEGLKFGNVLVGQTGNYLNTVGLMTGTYAGDQVTLKAELHTAKELQGLAEDPAVKAIVDNAQAEYDRDNSQVILPKNQVKFNGLRDNVRTRETNLGDLIGDVLWSYGQTGFAQKTDFAVVNGGGIRENLEVGPVTKGQIVAVMPFGNTISQIAVTPAEMYQMFEHSLRSPAATDAQGKPVMDENGLPKLGANGGFLQTSHTLQVVYDPTRQASEPDKKTTGIRVLTIRLNGKILPRNDNQTKYQMATNDFMAAGGDGYTMLSGKPVQQGPSMDTVFLDYMRKATPETLDQYRTELPMTRIVSRQTVHEISLVALEQRLAAKDITSKQAKNYTPQSWAAFTAALNHAQQMVNTKNGANAEPAQLKLEKALGNLQAINGATGDQTKPTTKPNATDKTTQGKLPQADEATSNVAVYGLMSLALVSCGGYVWKRKNAA</sequence>
<evidence type="ECO:0000313" key="7">
    <source>
        <dbReference type="Proteomes" id="UP001596310"/>
    </source>
</evidence>
<dbReference type="InterPro" id="IPR008334">
    <property type="entry name" value="5'-Nucleotdase_C"/>
</dbReference>
<dbReference type="PROSITE" id="PS00785">
    <property type="entry name" value="5_NUCLEOTIDASE_1"/>
    <property type="match status" value="1"/>
</dbReference>
<feature type="domain" description="5'-Nucleotidase C-terminal" evidence="5">
    <location>
        <begin position="347"/>
        <end position="526"/>
    </location>
</feature>
<dbReference type="Pfam" id="PF00149">
    <property type="entry name" value="Metallophos"/>
    <property type="match status" value="1"/>
</dbReference>
<evidence type="ECO:0000256" key="1">
    <source>
        <dbReference type="ARBA" id="ARBA00022729"/>
    </source>
</evidence>
<comment type="similarity">
    <text evidence="2">Belongs to the 5'-nucleotidase family.</text>
</comment>
<dbReference type="InterPro" id="IPR004843">
    <property type="entry name" value="Calcineurin-like_PHP"/>
</dbReference>
<dbReference type="InterPro" id="IPR036907">
    <property type="entry name" value="5'-Nucleotdase_C_sf"/>
</dbReference>
<comment type="caution">
    <text evidence="6">The sequence shown here is derived from an EMBL/GenBank/DDBJ whole genome shotgun (WGS) entry which is preliminary data.</text>
</comment>
<keyword evidence="7" id="KW-1185">Reference proteome</keyword>
<dbReference type="Proteomes" id="UP001596310">
    <property type="component" value="Unassembled WGS sequence"/>
</dbReference>
<keyword evidence="2" id="KW-0378">Hydrolase</keyword>
<dbReference type="RefSeq" id="WP_125596763.1">
    <property type="nucleotide sequence ID" value="NZ_JBHSSM010000005.1"/>
</dbReference>
<dbReference type="Pfam" id="PF02872">
    <property type="entry name" value="5_nucleotid_C"/>
    <property type="match status" value="1"/>
</dbReference>
<name>A0ABW1UKV0_9LACO</name>
<dbReference type="InterPro" id="IPR029052">
    <property type="entry name" value="Metallo-depent_PP-like"/>
</dbReference>
<keyword evidence="2" id="KW-0547">Nucleotide-binding</keyword>
<dbReference type="SUPFAM" id="SSF56300">
    <property type="entry name" value="Metallo-dependent phosphatases"/>
    <property type="match status" value="1"/>
</dbReference>
<evidence type="ECO:0000256" key="2">
    <source>
        <dbReference type="RuleBase" id="RU362119"/>
    </source>
</evidence>
<evidence type="ECO:0000313" key="6">
    <source>
        <dbReference type="EMBL" id="MFC6314283.1"/>
    </source>
</evidence>